<dbReference type="PANTHER" id="PTHR33332">
    <property type="entry name" value="REVERSE TRANSCRIPTASE DOMAIN-CONTAINING PROTEIN"/>
    <property type="match status" value="1"/>
</dbReference>
<dbReference type="EMBL" id="BAAFJT010000001">
    <property type="protein sequence ID" value="GAB0179817.1"/>
    <property type="molecule type" value="Genomic_DNA"/>
</dbReference>
<gene>
    <name evidence="1" type="ORF">GRJ2_000447000</name>
</gene>
<sequence length="283" mass="32337">MSWQCAQVAKKANSILACIRKSVASRTREVIISLYSALVRPHLEYCVQFWASHIEVLECVQRGAMKLVKGLESKSYEEQLRELGLFNLEKRRLRGDLIALYNYLKEGCSAEDLLHDLIGHGGEVSTQRLTSWRPSGHEQEVDETFFRQPEEASCSQALVVMKDFNNPDICWRDNPTGHKQPRRFLGNTDDNCLTQVVKESMVVKEPMRGGILLDLIFTNKDALVRDEKVGSSHGCCYREMVLIILRRGSTANSRISILDVSRADFDLFRDLFGRIPRDMVLEK</sequence>
<dbReference type="Proteomes" id="UP001623348">
    <property type="component" value="Unassembled WGS sequence"/>
</dbReference>
<accession>A0ABC9W4U7</accession>
<name>A0ABC9W4U7_GRUJA</name>
<evidence type="ECO:0000313" key="2">
    <source>
        <dbReference type="Proteomes" id="UP001623348"/>
    </source>
</evidence>
<organism evidence="1 2">
    <name type="scientific">Grus japonensis</name>
    <name type="common">Japanese crane</name>
    <name type="synonym">Red-crowned crane</name>
    <dbReference type="NCBI Taxonomy" id="30415"/>
    <lineage>
        <taxon>Eukaryota</taxon>
        <taxon>Metazoa</taxon>
        <taxon>Chordata</taxon>
        <taxon>Craniata</taxon>
        <taxon>Vertebrata</taxon>
        <taxon>Euteleostomi</taxon>
        <taxon>Archelosauria</taxon>
        <taxon>Archosauria</taxon>
        <taxon>Dinosauria</taxon>
        <taxon>Saurischia</taxon>
        <taxon>Theropoda</taxon>
        <taxon>Coelurosauria</taxon>
        <taxon>Aves</taxon>
        <taxon>Neognathae</taxon>
        <taxon>Neoaves</taxon>
        <taxon>Gruiformes</taxon>
        <taxon>Gruidae</taxon>
        <taxon>Grus</taxon>
    </lineage>
</organism>
<protein>
    <submittedName>
        <fullName evidence="1">Uncharacterized protein</fullName>
    </submittedName>
</protein>
<proteinExistence type="predicted"/>
<comment type="caution">
    <text evidence="1">The sequence shown here is derived from an EMBL/GenBank/DDBJ whole genome shotgun (WGS) entry which is preliminary data.</text>
</comment>
<keyword evidence="2" id="KW-1185">Reference proteome</keyword>
<dbReference type="AlphaFoldDB" id="A0ABC9W4U7"/>
<evidence type="ECO:0000313" key="1">
    <source>
        <dbReference type="EMBL" id="GAB0179817.1"/>
    </source>
</evidence>
<reference evidence="1 2" key="1">
    <citation type="submission" date="2024-06" db="EMBL/GenBank/DDBJ databases">
        <title>The draft genome of Grus japonensis, version 3.</title>
        <authorList>
            <person name="Nabeshima K."/>
            <person name="Suzuki S."/>
            <person name="Onuma M."/>
        </authorList>
    </citation>
    <scope>NUCLEOTIDE SEQUENCE [LARGE SCALE GENOMIC DNA]</scope>
    <source>
        <strain evidence="1 2">451A</strain>
    </source>
</reference>